<feature type="compositionally biased region" description="Basic residues" evidence="1">
    <location>
        <begin position="57"/>
        <end position="68"/>
    </location>
</feature>
<proteinExistence type="predicted"/>
<protein>
    <submittedName>
        <fullName evidence="2">Uncharacterized protein</fullName>
    </submittedName>
</protein>
<evidence type="ECO:0000313" key="2">
    <source>
        <dbReference type="EMBL" id="KAG0471455.1"/>
    </source>
</evidence>
<sequence>MRIVSREAMQSDTNFYAWHQRYAVNEKNKNGYREKISQNVFISSHLGGAVLQRHRAQKYAHSSKRQRKAKMELNNKL</sequence>
<reference evidence="2 3" key="1">
    <citation type="journal article" date="2020" name="Nat. Food">
        <title>A phased Vanilla planifolia genome enables genetic improvement of flavour and production.</title>
        <authorList>
            <person name="Hasing T."/>
            <person name="Tang H."/>
            <person name="Brym M."/>
            <person name="Khazi F."/>
            <person name="Huang T."/>
            <person name="Chambers A.H."/>
        </authorList>
    </citation>
    <scope>NUCLEOTIDE SEQUENCE [LARGE SCALE GENOMIC DNA]</scope>
    <source>
        <tissue evidence="2">Leaf</tissue>
    </source>
</reference>
<dbReference type="Proteomes" id="UP000639772">
    <property type="component" value="Unassembled WGS sequence"/>
</dbReference>
<name>A0A835QDZ9_VANPL</name>
<evidence type="ECO:0000256" key="1">
    <source>
        <dbReference type="SAM" id="MobiDB-lite"/>
    </source>
</evidence>
<accession>A0A835QDZ9</accession>
<dbReference type="EMBL" id="JADCNM010000008">
    <property type="protein sequence ID" value="KAG0471455.1"/>
    <property type="molecule type" value="Genomic_DNA"/>
</dbReference>
<feature type="region of interest" description="Disordered" evidence="1">
    <location>
        <begin position="57"/>
        <end position="77"/>
    </location>
</feature>
<organism evidence="2 3">
    <name type="scientific">Vanilla planifolia</name>
    <name type="common">Vanilla</name>
    <dbReference type="NCBI Taxonomy" id="51239"/>
    <lineage>
        <taxon>Eukaryota</taxon>
        <taxon>Viridiplantae</taxon>
        <taxon>Streptophyta</taxon>
        <taxon>Embryophyta</taxon>
        <taxon>Tracheophyta</taxon>
        <taxon>Spermatophyta</taxon>
        <taxon>Magnoliopsida</taxon>
        <taxon>Liliopsida</taxon>
        <taxon>Asparagales</taxon>
        <taxon>Orchidaceae</taxon>
        <taxon>Vanilloideae</taxon>
        <taxon>Vanilleae</taxon>
        <taxon>Vanilla</taxon>
    </lineage>
</organism>
<gene>
    <name evidence="2" type="ORF">HPP92_016001</name>
</gene>
<evidence type="ECO:0000313" key="3">
    <source>
        <dbReference type="Proteomes" id="UP000639772"/>
    </source>
</evidence>
<dbReference type="AlphaFoldDB" id="A0A835QDZ9"/>
<comment type="caution">
    <text evidence="2">The sequence shown here is derived from an EMBL/GenBank/DDBJ whole genome shotgun (WGS) entry which is preliminary data.</text>
</comment>